<protein>
    <submittedName>
        <fullName evidence="2">Uncharacterized protein</fullName>
    </submittedName>
</protein>
<keyword evidence="1" id="KW-1133">Transmembrane helix</keyword>
<reference evidence="2" key="1">
    <citation type="journal article" date="2024" name="Gigascience">
        <title>Chromosome-level genome of the poultry shaft louse Menopon gallinae provides insight into the host-switching and adaptive evolution of parasitic lice.</title>
        <authorList>
            <person name="Xu Y."/>
            <person name="Ma L."/>
            <person name="Liu S."/>
            <person name="Liang Y."/>
            <person name="Liu Q."/>
            <person name="He Z."/>
            <person name="Tian L."/>
            <person name="Duan Y."/>
            <person name="Cai W."/>
            <person name="Li H."/>
            <person name="Song F."/>
        </authorList>
    </citation>
    <scope>NUCLEOTIDE SEQUENCE</scope>
    <source>
        <strain evidence="2">Cailab_2023a</strain>
    </source>
</reference>
<dbReference type="EMBL" id="JARGDH010000006">
    <property type="protein sequence ID" value="KAL0265643.1"/>
    <property type="molecule type" value="Genomic_DNA"/>
</dbReference>
<feature type="transmembrane region" description="Helical" evidence="1">
    <location>
        <begin position="40"/>
        <end position="61"/>
    </location>
</feature>
<organism evidence="2">
    <name type="scientific">Menopon gallinae</name>
    <name type="common">poultry shaft louse</name>
    <dbReference type="NCBI Taxonomy" id="328185"/>
    <lineage>
        <taxon>Eukaryota</taxon>
        <taxon>Metazoa</taxon>
        <taxon>Ecdysozoa</taxon>
        <taxon>Arthropoda</taxon>
        <taxon>Hexapoda</taxon>
        <taxon>Insecta</taxon>
        <taxon>Pterygota</taxon>
        <taxon>Neoptera</taxon>
        <taxon>Paraneoptera</taxon>
        <taxon>Psocodea</taxon>
        <taxon>Troctomorpha</taxon>
        <taxon>Phthiraptera</taxon>
        <taxon>Amblycera</taxon>
        <taxon>Menoponidae</taxon>
        <taxon>Menopon</taxon>
    </lineage>
</organism>
<evidence type="ECO:0000256" key="1">
    <source>
        <dbReference type="SAM" id="Phobius"/>
    </source>
</evidence>
<sequence>MAMKDDRAPRVHAFASKVRACFQTGAGYALVKVVPKAKVVLPYLLAYYVFPTIVSLVYTLVAQKYTIHHMYVDTQSLSDVEVCVKLPTLVVPGGTQVRNMRVRMGFGESDVHACTLVSHSLHKWKHLQGMHICEKMAIVHNDAFDAGDITAFLRERKNVWVLLELDLGVNLLLGSIYFRMSFKKSIDVFGGMGAKAFDIAGGTATEKDDAISAAVEVRPHVPAFLRFFAPGFSIEACGVVGNTDAGTCRLYVVSVEPVQWTEPGMAVSCTVRSARADIENIKDMQKVHRRCSAGHGG</sequence>
<name>A0AAW2H7C8_9NEOP</name>
<proteinExistence type="predicted"/>
<keyword evidence="1" id="KW-0472">Membrane</keyword>
<gene>
    <name evidence="2" type="ORF">PYX00_011357</name>
</gene>
<comment type="caution">
    <text evidence="2">The sequence shown here is derived from an EMBL/GenBank/DDBJ whole genome shotgun (WGS) entry which is preliminary data.</text>
</comment>
<evidence type="ECO:0000313" key="2">
    <source>
        <dbReference type="EMBL" id="KAL0265643.1"/>
    </source>
</evidence>
<dbReference type="AlphaFoldDB" id="A0AAW2H7C8"/>
<accession>A0AAW2H7C8</accession>
<keyword evidence="1" id="KW-0812">Transmembrane</keyword>